<dbReference type="InterPro" id="IPR046960">
    <property type="entry name" value="PPR_At4g14850-like_plant"/>
</dbReference>
<dbReference type="RefSeq" id="XP_008782323.2">
    <property type="nucleotide sequence ID" value="XM_008784101.2"/>
</dbReference>
<proteinExistence type="predicted"/>
<dbReference type="InterPro" id="IPR046848">
    <property type="entry name" value="E_motif"/>
</dbReference>
<dbReference type="Pfam" id="PF20431">
    <property type="entry name" value="E_motif"/>
    <property type="match status" value="1"/>
</dbReference>
<dbReference type="Proteomes" id="UP000228380">
    <property type="component" value="Chromosome 9"/>
</dbReference>
<sequence length="616" mass="68350">MTVAPTKTILPRLRKSPRRAFSYTTTKSHHSQGQQPPRSHNQFVALLDQCSAFHQLKQIQASITTSGFHTGPFLTGKLVETLALRLRHHSEALPHAMLLFFHCPHPPNLFTWNTLIRGLSLGRAPHNALLLFALMLQSPSVMPDAFSYASALKACARSLACRLTKVIHGLVVVNGNQSNNYVANTALHAYASCGDVASARILFDVVPSWDVVGWNAMLAGYVQNGLPDEALKLLRQMRSEGVELTDVTVITALTACARTTDLCLGGQIHGHVGKRTMQFEREIIVGTALIDMYAKSGRSELAGQVFDEMKRRDIGVWNALLGGYVYNGWFAEALRFFEELQASGLRPDELTLVSALCACGHLGALDVGKNIHSYVEERFPHFDPILGTALIEMYSKCGWIEGSREVFSKMEKKDAMAWTSMIRGLAVHGYAEDALELFSLMLRTGLKPDGVTFVGVLCACSHAGLVEEGSHYFRSMKKDYGIAPRVEHYGCMIDLFGRAGRLREAFELVDSMEIHVNAIIWRSLLSACRMKLDVELGEIAVKNLMKLRSDHCGDYVLLSNIYAAKGRWDDARRVREQMKNGQIKKKPAFSLIESTEQLAKGGPLFSKADHYCFDSV</sequence>
<gene>
    <name evidence="4" type="primary">LOC103701883</name>
</gene>
<dbReference type="FunFam" id="1.25.40.10:FF:000184">
    <property type="entry name" value="Pentatricopeptide repeat-containing protein, chloroplastic"/>
    <property type="match status" value="1"/>
</dbReference>
<evidence type="ECO:0000256" key="2">
    <source>
        <dbReference type="PROSITE-ProRule" id="PRU00708"/>
    </source>
</evidence>
<keyword evidence="1" id="KW-0677">Repeat</keyword>
<evidence type="ECO:0000313" key="3">
    <source>
        <dbReference type="Proteomes" id="UP000228380"/>
    </source>
</evidence>
<dbReference type="InterPro" id="IPR011990">
    <property type="entry name" value="TPR-like_helical_dom_sf"/>
</dbReference>
<dbReference type="NCBIfam" id="TIGR00756">
    <property type="entry name" value="PPR"/>
    <property type="match status" value="6"/>
</dbReference>
<protein>
    <submittedName>
        <fullName evidence="4">Pentatricopeptide repeat-containing protein At1g08070, chloroplastic</fullName>
    </submittedName>
</protein>
<dbReference type="GO" id="GO:0009451">
    <property type="term" value="P:RNA modification"/>
    <property type="evidence" value="ECO:0007669"/>
    <property type="project" value="InterPro"/>
</dbReference>
<reference evidence="4" key="2">
    <citation type="submission" date="2025-08" db="UniProtKB">
        <authorList>
            <consortium name="RefSeq"/>
        </authorList>
    </citation>
    <scope>IDENTIFICATION</scope>
    <source>
        <tissue evidence="4">Young leaves</tissue>
    </source>
</reference>
<dbReference type="FunFam" id="1.25.40.10:FF:000031">
    <property type="entry name" value="Pentatricopeptide repeat-containing protein mitochondrial"/>
    <property type="match status" value="1"/>
</dbReference>
<name>A0A8B7BNU6_PHODC</name>
<dbReference type="KEGG" id="pda:103701883"/>
<dbReference type="PANTHER" id="PTHR47926:SF344">
    <property type="entry name" value="OS07G0636900 PROTEIN"/>
    <property type="match status" value="1"/>
</dbReference>
<reference evidence="3" key="1">
    <citation type="journal article" date="2019" name="Nat. Commun.">
        <title>Genome-wide association mapping of date palm fruit traits.</title>
        <authorList>
            <person name="Hazzouri K.M."/>
            <person name="Gros-Balthazard M."/>
            <person name="Flowers J.M."/>
            <person name="Copetti D."/>
            <person name="Lemansour A."/>
            <person name="Lebrun M."/>
            <person name="Masmoudi K."/>
            <person name="Ferrand S."/>
            <person name="Dhar M.I."/>
            <person name="Fresquez Z.A."/>
            <person name="Rosas U."/>
            <person name="Zhang J."/>
            <person name="Talag J."/>
            <person name="Lee S."/>
            <person name="Kudrna D."/>
            <person name="Powell R.F."/>
            <person name="Leitch I.J."/>
            <person name="Krueger R.R."/>
            <person name="Wing R.A."/>
            <person name="Amiri K.M.A."/>
            <person name="Purugganan M.D."/>
        </authorList>
    </citation>
    <scope>NUCLEOTIDE SEQUENCE [LARGE SCALE GENOMIC DNA]</scope>
    <source>
        <strain evidence="3">cv. Khalas</strain>
    </source>
</reference>
<dbReference type="FunFam" id="1.25.40.10:FF:000344">
    <property type="entry name" value="Pentatricopeptide repeat-containing protein"/>
    <property type="match status" value="1"/>
</dbReference>
<feature type="repeat" description="PPR" evidence="2">
    <location>
        <begin position="313"/>
        <end position="347"/>
    </location>
</feature>
<keyword evidence="3" id="KW-1185">Reference proteome</keyword>
<evidence type="ECO:0000313" key="4">
    <source>
        <dbReference type="RefSeq" id="XP_008782323.2"/>
    </source>
</evidence>
<dbReference type="AlphaFoldDB" id="A0A8B7BNU6"/>
<evidence type="ECO:0000256" key="1">
    <source>
        <dbReference type="ARBA" id="ARBA00022737"/>
    </source>
</evidence>
<feature type="repeat" description="PPR" evidence="2">
    <location>
        <begin position="210"/>
        <end position="244"/>
    </location>
</feature>
<dbReference type="Gene3D" id="1.25.40.10">
    <property type="entry name" value="Tetratricopeptide repeat domain"/>
    <property type="match status" value="4"/>
</dbReference>
<dbReference type="OrthoDB" id="185373at2759"/>
<accession>A0A8B7BNU6</accession>
<dbReference type="Pfam" id="PF13041">
    <property type="entry name" value="PPR_2"/>
    <property type="match status" value="2"/>
</dbReference>
<feature type="repeat" description="PPR" evidence="2">
    <location>
        <begin position="414"/>
        <end position="448"/>
    </location>
</feature>
<dbReference type="GeneID" id="103701883"/>
<dbReference type="Pfam" id="PF01535">
    <property type="entry name" value="PPR"/>
    <property type="match status" value="4"/>
</dbReference>
<dbReference type="PROSITE" id="PS51375">
    <property type="entry name" value="PPR"/>
    <property type="match status" value="3"/>
</dbReference>
<dbReference type="GO" id="GO:0003723">
    <property type="term" value="F:RNA binding"/>
    <property type="evidence" value="ECO:0007669"/>
    <property type="project" value="InterPro"/>
</dbReference>
<organism evidence="3 4">
    <name type="scientific">Phoenix dactylifera</name>
    <name type="common">Date palm</name>
    <dbReference type="NCBI Taxonomy" id="42345"/>
    <lineage>
        <taxon>Eukaryota</taxon>
        <taxon>Viridiplantae</taxon>
        <taxon>Streptophyta</taxon>
        <taxon>Embryophyta</taxon>
        <taxon>Tracheophyta</taxon>
        <taxon>Spermatophyta</taxon>
        <taxon>Magnoliopsida</taxon>
        <taxon>Liliopsida</taxon>
        <taxon>Arecaceae</taxon>
        <taxon>Coryphoideae</taxon>
        <taxon>Phoeniceae</taxon>
        <taxon>Phoenix</taxon>
    </lineage>
</organism>
<dbReference type="Pfam" id="PF12854">
    <property type="entry name" value="PPR_1"/>
    <property type="match status" value="1"/>
</dbReference>
<dbReference type="InterPro" id="IPR002885">
    <property type="entry name" value="PPR_rpt"/>
</dbReference>
<dbReference type="PANTHER" id="PTHR47926">
    <property type="entry name" value="PENTATRICOPEPTIDE REPEAT-CONTAINING PROTEIN"/>
    <property type="match status" value="1"/>
</dbReference>